<dbReference type="PROSITE" id="PS50931">
    <property type="entry name" value="HTH_LYSR"/>
    <property type="match status" value="1"/>
</dbReference>
<evidence type="ECO:0000259" key="5">
    <source>
        <dbReference type="PROSITE" id="PS50931"/>
    </source>
</evidence>
<dbReference type="InterPro" id="IPR000847">
    <property type="entry name" value="LysR_HTH_N"/>
</dbReference>
<dbReference type="InterPro" id="IPR036390">
    <property type="entry name" value="WH_DNA-bd_sf"/>
</dbReference>
<organism evidence="6 7">
    <name type="scientific">Parasulfitobacter algicola</name>
    <dbReference type="NCBI Taxonomy" id="2614809"/>
    <lineage>
        <taxon>Bacteria</taxon>
        <taxon>Pseudomonadati</taxon>
        <taxon>Pseudomonadota</taxon>
        <taxon>Alphaproteobacteria</taxon>
        <taxon>Rhodobacterales</taxon>
        <taxon>Roseobacteraceae</taxon>
        <taxon>Parasulfitobacter</taxon>
    </lineage>
</organism>
<keyword evidence="2" id="KW-0805">Transcription regulation</keyword>
<dbReference type="SUPFAM" id="SSF46785">
    <property type="entry name" value="Winged helix' DNA-binding domain"/>
    <property type="match status" value="1"/>
</dbReference>
<reference evidence="6 7" key="1">
    <citation type="submission" date="2020-06" db="EMBL/GenBank/DDBJ databases">
        <title>Sulfitobacter algicola sp. nov., isolated from green algae.</title>
        <authorList>
            <person name="Wang C."/>
        </authorList>
    </citation>
    <scope>NUCLEOTIDE SEQUENCE [LARGE SCALE GENOMIC DNA]</scope>
    <source>
        <strain evidence="6 7">1151</strain>
    </source>
</reference>
<dbReference type="Pfam" id="PF03466">
    <property type="entry name" value="LysR_substrate"/>
    <property type="match status" value="1"/>
</dbReference>
<sequence>MADELHFGRAAEKLHLAQPALSTQIKLLEYDLGVALFHRTTRRVRLTAAGEAFLPEALATIARSEEAVRVARSVGETGRHILKIGGVDSATAGLLPSVVRGFRSAYPDVSLKVFEMLSGAALNMLESRSLDIAFVRKEPTESHLTSRFVLSESIIIALPAQHPKAGQEKISVSDIASEPLVIPARASRPILFDVIHSYLRSHHVEPNIRQEANERHMIIAMVASGLGVSMVPKWVSEFKRDDVVFRPFEDGGPTVDVYAVWRSDDKMQGVLDFIDHLPFVEPIE</sequence>
<dbReference type="InterPro" id="IPR005119">
    <property type="entry name" value="LysR_subst-bd"/>
</dbReference>
<protein>
    <submittedName>
        <fullName evidence="6">LysR family transcriptional regulator</fullName>
    </submittedName>
</protein>
<accession>A0ABX2ITR2</accession>
<evidence type="ECO:0000256" key="2">
    <source>
        <dbReference type="ARBA" id="ARBA00023015"/>
    </source>
</evidence>
<dbReference type="PRINTS" id="PR00039">
    <property type="entry name" value="HTHLYSR"/>
</dbReference>
<evidence type="ECO:0000256" key="4">
    <source>
        <dbReference type="ARBA" id="ARBA00023163"/>
    </source>
</evidence>
<name>A0ABX2ITR2_9RHOB</name>
<dbReference type="Pfam" id="PF00126">
    <property type="entry name" value="HTH_1"/>
    <property type="match status" value="1"/>
</dbReference>
<dbReference type="EMBL" id="JABUFE010000001">
    <property type="protein sequence ID" value="NSX53754.1"/>
    <property type="molecule type" value="Genomic_DNA"/>
</dbReference>
<keyword evidence="7" id="KW-1185">Reference proteome</keyword>
<feature type="domain" description="HTH lysR-type" evidence="5">
    <location>
        <begin position="1"/>
        <end position="47"/>
    </location>
</feature>
<dbReference type="InterPro" id="IPR036388">
    <property type="entry name" value="WH-like_DNA-bd_sf"/>
</dbReference>
<dbReference type="Gene3D" id="1.10.10.10">
    <property type="entry name" value="Winged helix-like DNA-binding domain superfamily/Winged helix DNA-binding domain"/>
    <property type="match status" value="1"/>
</dbReference>
<evidence type="ECO:0000256" key="1">
    <source>
        <dbReference type="ARBA" id="ARBA00009437"/>
    </source>
</evidence>
<keyword evidence="3" id="KW-0238">DNA-binding</keyword>
<dbReference type="PANTHER" id="PTHR30346:SF0">
    <property type="entry name" value="HCA OPERON TRANSCRIPTIONAL ACTIVATOR HCAR"/>
    <property type="match status" value="1"/>
</dbReference>
<dbReference type="CDD" id="cd08414">
    <property type="entry name" value="PBP2_LTTR_aromatics_like"/>
    <property type="match status" value="1"/>
</dbReference>
<evidence type="ECO:0000256" key="3">
    <source>
        <dbReference type="ARBA" id="ARBA00023125"/>
    </source>
</evidence>
<dbReference type="Gene3D" id="3.40.190.10">
    <property type="entry name" value="Periplasmic binding protein-like II"/>
    <property type="match status" value="2"/>
</dbReference>
<dbReference type="Proteomes" id="UP000777935">
    <property type="component" value="Unassembled WGS sequence"/>
</dbReference>
<comment type="similarity">
    <text evidence="1">Belongs to the LysR transcriptional regulatory family.</text>
</comment>
<evidence type="ECO:0000313" key="7">
    <source>
        <dbReference type="Proteomes" id="UP000777935"/>
    </source>
</evidence>
<keyword evidence="4" id="KW-0804">Transcription</keyword>
<comment type="caution">
    <text evidence="6">The sequence shown here is derived from an EMBL/GenBank/DDBJ whole genome shotgun (WGS) entry which is preliminary data.</text>
</comment>
<evidence type="ECO:0000313" key="6">
    <source>
        <dbReference type="EMBL" id="NSX53754.1"/>
    </source>
</evidence>
<gene>
    <name evidence="6" type="ORF">HRQ87_02970</name>
</gene>
<dbReference type="SUPFAM" id="SSF53850">
    <property type="entry name" value="Periplasmic binding protein-like II"/>
    <property type="match status" value="1"/>
</dbReference>
<dbReference type="PANTHER" id="PTHR30346">
    <property type="entry name" value="TRANSCRIPTIONAL DUAL REGULATOR HCAR-RELATED"/>
    <property type="match status" value="1"/>
</dbReference>
<proteinExistence type="inferred from homology"/>